<accession>A0ABW0IHL7</accession>
<dbReference type="Gene3D" id="1.20.1600.10">
    <property type="entry name" value="Outer membrane efflux proteins (OEP)"/>
    <property type="match status" value="1"/>
</dbReference>
<organism evidence="1 2">
    <name type="scientific">Larkinella bovis</name>
    <dbReference type="NCBI Taxonomy" id="683041"/>
    <lineage>
        <taxon>Bacteria</taxon>
        <taxon>Pseudomonadati</taxon>
        <taxon>Bacteroidota</taxon>
        <taxon>Cytophagia</taxon>
        <taxon>Cytophagales</taxon>
        <taxon>Spirosomataceae</taxon>
        <taxon>Larkinella</taxon>
    </lineage>
</organism>
<dbReference type="EMBL" id="JBHSMA010000008">
    <property type="protein sequence ID" value="MFC5411871.1"/>
    <property type="molecule type" value="Genomic_DNA"/>
</dbReference>
<name>A0ABW0IHL7_9BACT</name>
<evidence type="ECO:0000313" key="1">
    <source>
        <dbReference type="EMBL" id="MFC5411871.1"/>
    </source>
</evidence>
<evidence type="ECO:0000313" key="2">
    <source>
        <dbReference type="Proteomes" id="UP001596106"/>
    </source>
</evidence>
<dbReference type="Proteomes" id="UP001596106">
    <property type="component" value="Unassembled WGS sequence"/>
</dbReference>
<dbReference type="PANTHER" id="PTHR30203:SF23">
    <property type="entry name" value="OUTER MEMBRANE EFFLUX PROTEIN"/>
    <property type="match status" value="1"/>
</dbReference>
<dbReference type="InterPro" id="IPR010131">
    <property type="entry name" value="MdtP/NodT-like"/>
</dbReference>
<sequence length="409" mass="47027">MFWLLSVASHAQDSLRLSRRQADSLFIKNNLLLLAGRFRIEAGQAQIIQASLYDNPTASVEVSAYNSDQHRVLDVGRQGQKIIAVEQLLYTAGKRNKRIALAQEAARLNEYEFADLLRSLRFELRTRFFDLYFQQETLHRYDRQITTLQGTVTAFEQQYDKNNVSLRELLRLKALLFQLNNDRLEIRLRLAENQQILRTLLSVDQPILPVVTEAQLQAYRLPDLPVDSLREHALRHRADVLANQSLTRQSELNYTLQKALAAPDLRIGGTYDQAGSYIPHYVGVSVSMDLPLLNRNQGAIKAARSQVDYQKQMQNQKVVQVGNEVIAALQKVQEVERTVLSVESRFSEQFEQLNQGLFANFQKRNISLLEFIDLIETYNESTKELNRLKADRIGAYEELNYVVGVELFN</sequence>
<reference evidence="2" key="1">
    <citation type="journal article" date="2019" name="Int. J. Syst. Evol. Microbiol.">
        <title>The Global Catalogue of Microorganisms (GCM) 10K type strain sequencing project: providing services to taxonomists for standard genome sequencing and annotation.</title>
        <authorList>
            <consortium name="The Broad Institute Genomics Platform"/>
            <consortium name="The Broad Institute Genome Sequencing Center for Infectious Disease"/>
            <person name="Wu L."/>
            <person name="Ma J."/>
        </authorList>
    </citation>
    <scope>NUCLEOTIDE SEQUENCE [LARGE SCALE GENOMIC DNA]</scope>
    <source>
        <strain evidence="2">CCUG 55250</strain>
    </source>
</reference>
<proteinExistence type="predicted"/>
<dbReference type="SUPFAM" id="SSF56954">
    <property type="entry name" value="Outer membrane efflux proteins (OEP)"/>
    <property type="match status" value="1"/>
</dbReference>
<dbReference type="PANTHER" id="PTHR30203">
    <property type="entry name" value="OUTER MEMBRANE CATION EFFLUX PROTEIN"/>
    <property type="match status" value="1"/>
</dbReference>
<comment type="caution">
    <text evidence="1">The sequence shown here is derived from an EMBL/GenBank/DDBJ whole genome shotgun (WGS) entry which is preliminary data.</text>
</comment>
<keyword evidence="2" id="KW-1185">Reference proteome</keyword>
<protein>
    <submittedName>
        <fullName evidence="1">TolC family protein</fullName>
    </submittedName>
</protein>
<dbReference type="RefSeq" id="WP_379848806.1">
    <property type="nucleotide sequence ID" value="NZ_JBHSMA010000008.1"/>
</dbReference>
<gene>
    <name evidence="1" type="ORF">ACFPMF_21285</name>
</gene>